<keyword evidence="1" id="KW-0472">Membrane</keyword>
<name>A0A0S7BVC1_9CHLR</name>
<dbReference type="STRING" id="1678840.ATC1_13411"/>
<evidence type="ECO:0000256" key="1">
    <source>
        <dbReference type="SAM" id="Phobius"/>
    </source>
</evidence>
<feature type="transmembrane region" description="Helical" evidence="1">
    <location>
        <begin position="12"/>
        <end position="30"/>
    </location>
</feature>
<feature type="transmembrane region" description="Helical" evidence="1">
    <location>
        <begin position="134"/>
        <end position="157"/>
    </location>
</feature>
<feature type="transmembrane region" description="Helical" evidence="1">
    <location>
        <begin position="164"/>
        <end position="181"/>
    </location>
</feature>
<organism evidence="2">
    <name type="scientific">Flexilinea flocculi</name>
    <dbReference type="NCBI Taxonomy" id="1678840"/>
    <lineage>
        <taxon>Bacteria</taxon>
        <taxon>Bacillati</taxon>
        <taxon>Chloroflexota</taxon>
        <taxon>Anaerolineae</taxon>
        <taxon>Anaerolineales</taxon>
        <taxon>Anaerolineaceae</taxon>
        <taxon>Flexilinea</taxon>
    </lineage>
</organism>
<evidence type="ECO:0000313" key="2">
    <source>
        <dbReference type="EMBL" id="GAP40435.1"/>
    </source>
</evidence>
<dbReference type="Proteomes" id="UP000053370">
    <property type="component" value="Unassembled WGS sequence"/>
</dbReference>
<feature type="transmembrane region" description="Helical" evidence="1">
    <location>
        <begin position="84"/>
        <end position="105"/>
    </location>
</feature>
<dbReference type="RefSeq" id="WP_062279715.1">
    <property type="nucleotide sequence ID" value="NZ_DF968181.1"/>
</dbReference>
<feature type="transmembrane region" description="Helical" evidence="1">
    <location>
        <begin position="187"/>
        <end position="204"/>
    </location>
</feature>
<feature type="transmembrane region" description="Helical" evidence="1">
    <location>
        <begin position="216"/>
        <end position="233"/>
    </location>
</feature>
<evidence type="ECO:0008006" key="4">
    <source>
        <dbReference type="Google" id="ProtNLM"/>
    </source>
</evidence>
<feature type="transmembrane region" description="Helical" evidence="1">
    <location>
        <begin position="112"/>
        <end position="128"/>
    </location>
</feature>
<reference evidence="2" key="1">
    <citation type="journal article" date="2015" name="Genome Announc.">
        <title>Draft Genome Sequence of Anaerolineae Strain TC1, a Novel Isolate from a Methanogenic Wastewater Treatment System.</title>
        <authorList>
            <person name="Matsuura N."/>
            <person name="Tourlousse D.M."/>
            <person name="Sun L."/>
            <person name="Toyonaga M."/>
            <person name="Kuroda K."/>
            <person name="Ohashi A."/>
            <person name="Cruz R."/>
            <person name="Yamaguchi T."/>
            <person name="Sekiguchi Y."/>
        </authorList>
    </citation>
    <scope>NUCLEOTIDE SEQUENCE [LARGE SCALE GENOMIC DNA]</scope>
    <source>
        <strain evidence="2">TC1</strain>
    </source>
</reference>
<dbReference type="OrthoDB" id="148359at2"/>
<keyword evidence="3" id="KW-1185">Reference proteome</keyword>
<feature type="transmembrane region" description="Helical" evidence="1">
    <location>
        <begin position="339"/>
        <end position="363"/>
    </location>
</feature>
<dbReference type="AlphaFoldDB" id="A0A0S7BVC1"/>
<evidence type="ECO:0000313" key="3">
    <source>
        <dbReference type="Proteomes" id="UP000053370"/>
    </source>
</evidence>
<proteinExistence type="predicted"/>
<accession>A0A0S7BVC1</accession>
<keyword evidence="1" id="KW-0812">Transmembrane</keyword>
<sequence>MREKIRPILTRKFVLYLILLMVAGMIYLPGMREIGYYRDDWNNVYNAFTQGAEMLIRHYASDRPADGYLLSWVYTLFGPDPFPYLLYNFACRFLSALCFFETLILIWPRRRGAAFCAAAFFLIFPGYLRQVDGIAYLPHQLAMLSICASIWLSIFIFQIKKRSLQVLSGFFSVLLALIEMFLMEYYIGLEALRFFLIGLYIYNHSQKTIFQTIRKTVLVFLPWLAGAAIFFYWRSFLFEASRHGTDVESVLTPLFQHPKYVGLSLLAKLIKNTAKIIFGSWTVPPYNVLNGTNVKDFWPAVVLASAAVFLFLIPFFGLIRQEKKAVLNHGMEEQQDKKISWQIQWLFAGFFSVVMTITPLILAEREITFSSSLDRFAYPGSLCAILFILGLIGLISVEWVKTVLIALMVLTAVMTQRINQQNHILQTRLTKDFWWQLSWRAPDISEYTLVIANPGGFSPEEDYEVFSPINLIYYPERDHTAVGSEVLNTGSIRNAQMGLVTDRTVREIYVWKDYNNLLALTKPTEKSCLQVIDGSNPVYSPDEWSKIVEIGSYSKIDRIIPDAEAHIPAQAFFGEEPEHGWCYYYEKMSLAQQRQDWDGLADIADEALAKGESAEDRVEWIPLVMGYALTGRQEDAKPYGEILKTNEYLRFQACNYFSKSARLLETSLVDPEGLSWLVNEFCN</sequence>
<gene>
    <name evidence="2" type="ORF">ATC1_13411</name>
</gene>
<feature type="transmembrane region" description="Helical" evidence="1">
    <location>
        <begin position="375"/>
        <end position="395"/>
    </location>
</feature>
<dbReference type="EMBL" id="DF968181">
    <property type="protein sequence ID" value="GAP40435.1"/>
    <property type="molecule type" value="Genomic_DNA"/>
</dbReference>
<keyword evidence="1" id="KW-1133">Transmembrane helix</keyword>
<feature type="transmembrane region" description="Helical" evidence="1">
    <location>
        <begin position="297"/>
        <end position="319"/>
    </location>
</feature>
<protein>
    <recommendedName>
        <fullName evidence="4">Glycosyltransferase RgtA/B/C/D-like domain-containing protein</fullName>
    </recommendedName>
</protein>